<gene>
    <name evidence="4" type="ORF">Ahy_B05g075606</name>
</gene>
<proteinExistence type="inferred from homology"/>
<dbReference type="AlphaFoldDB" id="A0A444Z1K8"/>
<dbReference type="PANTHER" id="PTHR47932:SF2">
    <property type="entry name" value="OS10G0484300 PROTEIN"/>
    <property type="match status" value="1"/>
</dbReference>
<dbReference type="InterPro" id="IPR002885">
    <property type="entry name" value="PPR_rpt"/>
</dbReference>
<accession>A0A444Z1K8</accession>
<evidence type="ECO:0000256" key="3">
    <source>
        <dbReference type="PROSITE-ProRule" id="PRU00708"/>
    </source>
</evidence>
<keyword evidence="2" id="KW-0677">Repeat</keyword>
<evidence type="ECO:0000313" key="4">
    <source>
        <dbReference type="EMBL" id="RYR08058.1"/>
    </source>
</evidence>
<evidence type="ECO:0000313" key="5">
    <source>
        <dbReference type="Proteomes" id="UP000289738"/>
    </source>
</evidence>
<dbReference type="Gene3D" id="1.25.40.10">
    <property type="entry name" value="Tetratricopeptide repeat domain"/>
    <property type="match status" value="2"/>
</dbReference>
<organism evidence="4 5">
    <name type="scientific">Arachis hypogaea</name>
    <name type="common">Peanut</name>
    <dbReference type="NCBI Taxonomy" id="3818"/>
    <lineage>
        <taxon>Eukaryota</taxon>
        <taxon>Viridiplantae</taxon>
        <taxon>Streptophyta</taxon>
        <taxon>Embryophyta</taxon>
        <taxon>Tracheophyta</taxon>
        <taxon>Spermatophyta</taxon>
        <taxon>Magnoliopsida</taxon>
        <taxon>eudicotyledons</taxon>
        <taxon>Gunneridae</taxon>
        <taxon>Pentapetalae</taxon>
        <taxon>rosids</taxon>
        <taxon>fabids</taxon>
        <taxon>Fabales</taxon>
        <taxon>Fabaceae</taxon>
        <taxon>Papilionoideae</taxon>
        <taxon>50 kb inversion clade</taxon>
        <taxon>dalbergioids sensu lato</taxon>
        <taxon>Dalbergieae</taxon>
        <taxon>Pterocarpus clade</taxon>
        <taxon>Arachis</taxon>
    </lineage>
</organism>
<dbReference type="InterPro" id="IPR011990">
    <property type="entry name" value="TPR-like_helical_dom_sf"/>
</dbReference>
<protein>
    <recommendedName>
        <fullName evidence="6">Pentatricopeptide repeat-containing protein</fullName>
    </recommendedName>
</protein>
<dbReference type="NCBIfam" id="TIGR00756">
    <property type="entry name" value="PPR"/>
    <property type="match status" value="2"/>
</dbReference>
<keyword evidence="5" id="KW-1185">Reference proteome</keyword>
<sequence>MEKYECLLNIRTYNKLLDGLFRVNRFREACGLIKDIEERNVKLNTIIYNIIMHGFSSIGMQERPDAITFNVIIHAYSKLGKVRTAMQILDKYTEGNSGGKEKRDKCIL</sequence>
<evidence type="ECO:0008006" key="6">
    <source>
        <dbReference type="Google" id="ProtNLM"/>
    </source>
</evidence>
<evidence type="ECO:0000256" key="2">
    <source>
        <dbReference type="ARBA" id="ARBA00022737"/>
    </source>
</evidence>
<evidence type="ECO:0000256" key="1">
    <source>
        <dbReference type="ARBA" id="ARBA00007626"/>
    </source>
</evidence>
<dbReference type="GO" id="GO:0003729">
    <property type="term" value="F:mRNA binding"/>
    <property type="evidence" value="ECO:0007669"/>
    <property type="project" value="TreeGrafter"/>
</dbReference>
<feature type="repeat" description="PPR" evidence="3">
    <location>
        <begin position="9"/>
        <end position="43"/>
    </location>
</feature>
<feature type="repeat" description="PPR" evidence="3">
    <location>
        <begin position="65"/>
        <end position="95"/>
    </location>
</feature>
<dbReference type="PANTHER" id="PTHR47932">
    <property type="entry name" value="ATPASE EXPRESSION PROTEIN 3"/>
    <property type="match status" value="1"/>
</dbReference>
<reference evidence="4 5" key="1">
    <citation type="submission" date="2019-01" db="EMBL/GenBank/DDBJ databases">
        <title>Sequencing of cultivated peanut Arachis hypogaea provides insights into genome evolution and oil improvement.</title>
        <authorList>
            <person name="Chen X."/>
        </authorList>
    </citation>
    <scope>NUCLEOTIDE SEQUENCE [LARGE SCALE GENOMIC DNA]</scope>
    <source>
        <strain evidence="5">cv. Fuhuasheng</strain>
        <tissue evidence="4">Leaves</tissue>
    </source>
</reference>
<dbReference type="Pfam" id="PF13041">
    <property type="entry name" value="PPR_2"/>
    <property type="match status" value="1"/>
</dbReference>
<comment type="similarity">
    <text evidence="1">Belongs to the PPR family. P subfamily.</text>
</comment>
<comment type="caution">
    <text evidence="4">The sequence shown here is derived from an EMBL/GenBank/DDBJ whole genome shotgun (WGS) entry which is preliminary data.</text>
</comment>
<dbReference type="EMBL" id="SDMP01000015">
    <property type="protein sequence ID" value="RYR08058.1"/>
    <property type="molecule type" value="Genomic_DNA"/>
</dbReference>
<dbReference type="Proteomes" id="UP000289738">
    <property type="component" value="Chromosome B05"/>
</dbReference>
<name>A0A444Z1K8_ARAHY</name>
<dbReference type="Pfam" id="PF12854">
    <property type="entry name" value="PPR_1"/>
    <property type="match status" value="1"/>
</dbReference>
<dbReference type="PROSITE" id="PS51375">
    <property type="entry name" value="PPR"/>
    <property type="match status" value="2"/>
</dbReference>